<sequence>MGCVRADTPFFIHYINVMTTMKCKHTLLALGLSSIGLAYGQTTSTMSSTTSTSTYSSGTYNAGSTTDTIRATSTDTQMSSPMNTNSSTGSMSTPATNSYNSATTTTTTTTTSDMGTMNTSSNRDANGRRADGKQGRFGIYAGVNASQFIGEPIAGDETTGRVGYQLGLYGRTGGTIFGQIGAEFRASSTELFRRGGGQTVGDLRDRIDQYFIAVPIFIGVRAGGPLGFRAQIGPELATLFAIGDNNFQFGNDDLNRLILNGVADIGINLGPLTLDAFYNRGFVNVFDQGADTKRQIIGLNLGLRF</sequence>
<dbReference type="EMBL" id="CAIT01000005">
    <property type="protein sequence ID" value="CCH52288.1"/>
    <property type="molecule type" value="Genomic_DNA"/>
</dbReference>
<organism evidence="2 3">
    <name type="scientific">Fibrisoma limi BUZ 3</name>
    <dbReference type="NCBI Taxonomy" id="1185876"/>
    <lineage>
        <taxon>Bacteria</taxon>
        <taxon>Pseudomonadati</taxon>
        <taxon>Bacteroidota</taxon>
        <taxon>Cytophagia</taxon>
        <taxon>Cytophagales</taxon>
        <taxon>Spirosomataceae</taxon>
        <taxon>Fibrisoma</taxon>
    </lineage>
</organism>
<feature type="compositionally biased region" description="Low complexity" evidence="1">
    <location>
        <begin position="46"/>
        <end position="122"/>
    </location>
</feature>
<feature type="region of interest" description="Disordered" evidence="1">
    <location>
        <begin position="46"/>
        <end position="133"/>
    </location>
</feature>
<dbReference type="Proteomes" id="UP000009309">
    <property type="component" value="Unassembled WGS sequence"/>
</dbReference>
<keyword evidence="3" id="KW-1185">Reference proteome</keyword>
<dbReference type="AlphaFoldDB" id="I2GEG3"/>
<proteinExistence type="predicted"/>
<reference evidence="2 3" key="1">
    <citation type="journal article" date="2012" name="J. Bacteriol.">
        <title>Genome Sequence of the Filamentous Bacterium Fibrisoma limi BUZ 3T.</title>
        <authorList>
            <person name="Filippini M."/>
            <person name="Qi W."/>
            <person name="Jaenicke S."/>
            <person name="Goesmann A."/>
            <person name="Smits T.H."/>
            <person name="Bagheri H.C."/>
        </authorList>
    </citation>
    <scope>NUCLEOTIDE SEQUENCE [LARGE SCALE GENOMIC DNA]</scope>
    <source>
        <strain evidence="3">BUZ 3T</strain>
    </source>
</reference>
<name>I2GEG3_9BACT</name>
<gene>
    <name evidence="2" type="ORF">BN8_01276</name>
</gene>
<evidence type="ECO:0000256" key="1">
    <source>
        <dbReference type="SAM" id="MobiDB-lite"/>
    </source>
</evidence>
<dbReference type="STRING" id="1185876.BN8_01276"/>
<protein>
    <submittedName>
        <fullName evidence="2">Uncharacterized protein</fullName>
    </submittedName>
</protein>
<dbReference type="eggNOG" id="ENOG5030TBP">
    <property type="taxonomic scope" value="Bacteria"/>
</dbReference>
<comment type="caution">
    <text evidence="2">The sequence shown here is derived from an EMBL/GenBank/DDBJ whole genome shotgun (WGS) entry which is preliminary data.</text>
</comment>
<accession>I2GEG3</accession>
<evidence type="ECO:0000313" key="3">
    <source>
        <dbReference type="Proteomes" id="UP000009309"/>
    </source>
</evidence>
<evidence type="ECO:0000313" key="2">
    <source>
        <dbReference type="EMBL" id="CCH52288.1"/>
    </source>
</evidence>